<dbReference type="Pfam" id="PF00069">
    <property type="entry name" value="Pkinase"/>
    <property type="match status" value="1"/>
</dbReference>
<dbReference type="SMART" id="SM00220">
    <property type="entry name" value="S_TKc"/>
    <property type="match status" value="1"/>
</dbReference>
<feature type="domain" description="Protein kinase" evidence="4">
    <location>
        <begin position="9"/>
        <end position="290"/>
    </location>
</feature>
<dbReference type="PROSITE" id="PS50011">
    <property type="entry name" value="PROTEIN_KINASE_DOM"/>
    <property type="match status" value="1"/>
</dbReference>
<dbReference type="PROSITE" id="PS00108">
    <property type="entry name" value="PROTEIN_KINASE_ST"/>
    <property type="match status" value="1"/>
</dbReference>
<dbReference type="VEuPathDB" id="FungiDB:PYU1_G011411"/>
<dbReference type="InterPro" id="IPR008271">
    <property type="entry name" value="Ser/Thr_kinase_AS"/>
</dbReference>
<dbReference type="GO" id="GO:0004674">
    <property type="term" value="F:protein serine/threonine kinase activity"/>
    <property type="evidence" value="ECO:0007669"/>
    <property type="project" value="UniProtKB-EC"/>
</dbReference>
<evidence type="ECO:0000256" key="1">
    <source>
        <dbReference type="ARBA" id="ARBA00012513"/>
    </source>
</evidence>
<reference evidence="6" key="2">
    <citation type="submission" date="2010-04" db="EMBL/GenBank/DDBJ databases">
        <authorList>
            <person name="Buell R."/>
            <person name="Hamilton J."/>
            <person name="Hostetler J."/>
        </authorList>
    </citation>
    <scope>NUCLEOTIDE SEQUENCE [LARGE SCALE GENOMIC DNA]</scope>
    <source>
        <strain evidence="6">DAOM:BR144</strain>
    </source>
</reference>
<keyword evidence="6" id="KW-1185">Reference proteome</keyword>
<dbReference type="PANTHER" id="PTHR11909">
    <property type="entry name" value="CASEIN KINASE-RELATED"/>
    <property type="match status" value="1"/>
</dbReference>
<evidence type="ECO:0000256" key="3">
    <source>
        <dbReference type="SAM" id="MobiDB-lite"/>
    </source>
</evidence>
<feature type="compositionally biased region" description="Polar residues" evidence="3">
    <location>
        <begin position="332"/>
        <end position="348"/>
    </location>
</feature>
<dbReference type="GO" id="GO:0005524">
    <property type="term" value="F:ATP binding"/>
    <property type="evidence" value="ECO:0007669"/>
    <property type="project" value="InterPro"/>
</dbReference>
<dbReference type="InterPro" id="IPR011009">
    <property type="entry name" value="Kinase-like_dom_sf"/>
</dbReference>
<dbReference type="InParanoid" id="K3X2I7"/>
<dbReference type="EMBL" id="GL376571">
    <property type="status" value="NOT_ANNOTATED_CDS"/>
    <property type="molecule type" value="Genomic_DNA"/>
</dbReference>
<organism evidence="5 6">
    <name type="scientific">Globisporangium ultimum (strain ATCC 200006 / CBS 805.95 / DAOM BR144)</name>
    <name type="common">Pythium ultimum</name>
    <dbReference type="NCBI Taxonomy" id="431595"/>
    <lineage>
        <taxon>Eukaryota</taxon>
        <taxon>Sar</taxon>
        <taxon>Stramenopiles</taxon>
        <taxon>Oomycota</taxon>
        <taxon>Peronosporomycetes</taxon>
        <taxon>Pythiales</taxon>
        <taxon>Pythiaceae</taxon>
        <taxon>Globisporangium</taxon>
    </lineage>
</organism>
<dbReference type="EC" id="2.7.11.1" evidence="1"/>
<feature type="region of interest" description="Disordered" evidence="3">
    <location>
        <begin position="47"/>
        <end position="66"/>
    </location>
</feature>
<dbReference type="InterPro" id="IPR000719">
    <property type="entry name" value="Prot_kinase_dom"/>
</dbReference>
<feature type="region of interest" description="Disordered" evidence="3">
    <location>
        <begin position="300"/>
        <end position="391"/>
    </location>
</feature>
<dbReference type="eggNOG" id="KOG1164">
    <property type="taxonomic scope" value="Eukaryota"/>
</dbReference>
<dbReference type="OMA" id="TVYCVDF"/>
<dbReference type="HOGENOM" id="CLU_051766_0_0_1"/>
<evidence type="ECO:0000259" key="4">
    <source>
        <dbReference type="PROSITE" id="PS50011"/>
    </source>
</evidence>
<evidence type="ECO:0000256" key="2">
    <source>
        <dbReference type="ARBA" id="ARBA00023860"/>
    </source>
</evidence>
<reference evidence="5" key="3">
    <citation type="submission" date="2015-02" db="UniProtKB">
        <authorList>
            <consortium name="EnsemblProtists"/>
        </authorList>
    </citation>
    <scope>IDENTIFICATION</scope>
    <source>
        <strain evidence="5">DAOM BR144</strain>
    </source>
</reference>
<evidence type="ECO:0000313" key="5">
    <source>
        <dbReference type="EnsemblProtists" id="PYU1_T011436"/>
    </source>
</evidence>
<name>K3X2I7_GLOUD</name>
<protein>
    <recommendedName>
        <fullName evidence="2">Casein kinase I</fullName>
        <ecNumber evidence="1">2.7.11.1</ecNumber>
    </recommendedName>
</protein>
<dbReference type="EnsemblProtists" id="PYU1_T011436">
    <property type="protein sequence ID" value="PYU1_T011436"/>
    <property type="gene ID" value="PYU1_G011411"/>
</dbReference>
<feature type="compositionally biased region" description="Basic and acidic residues" evidence="3">
    <location>
        <begin position="307"/>
        <end position="317"/>
    </location>
</feature>
<accession>K3X2I7</accession>
<proteinExistence type="predicted"/>
<evidence type="ECO:0000313" key="6">
    <source>
        <dbReference type="Proteomes" id="UP000019132"/>
    </source>
</evidence>
<dbReference type="Proteomes" id="UP000019132">
    <property type="component" value="Unassembled WGS sequence"/>
</dbReference>
<sequence length="421" mass="46574">MEGATLKNWRLGKKIGSGACSDVYAVEPIKPISASKGTQFVMKVSPIPEIPPSKAKNKKRKKTPAERNADALYAEHLLYQSYLRDHPRVPKIPDGAYGEDKGYRFLVLERLGRTLETVLQEEGPIPSATAARLGLELMDTLKHMHVNNIIYVDVKPENFMLDADRESKIYVVDFGISDRYVMATGKHKEHKMGNIVGTPTFLSLNCHIGATPSRRDDIEALLHVLLYLMLGSLPWQKVSSDAEGAKLKKATSVDQLCQTLPQEWKLMLEKIRACKFDEKPDYDFFTKQFVKLGAKPGSSDAYNWGDKASKKNAEVADKSPTSSPPKKKTKQDVASSTAANGKTSTTSTTARKNAVNVKKKVADRKAKDEEDDDPEVVIEITEDPRRRRKAAHRAVAGAAAADAAAKRAENLSTRVLRSARS</sequence>
<dbReference type="InterPro" id="IPR050235">
    <property type="entry name" value="CK1_Ser-Thr_kinase"/>
</dbReference>
<dbReference type="STRING" id="431595.K3X2I7"/>
<reference evidence="6" key="1">
    <citation type="journal article" date="2010" name="Genome Biol.">
        <title>Genome sequence of the necrotrophic plant pathogen Pythium ultimum reveals original pathogenicity mechanisms and effector repertoire.</title>
        <authorList>
            <person name="Levesque C.A."/>
            <person name="Brouwer H."/>
            <person name="Cano L."/>
            <person name="Hamilton J.P."/>
            <person name="Holt C."/>
            <person name="Huitema E."/>
            <person name="Raffaele S."/>
            <person name="Robideau G.P."/>
            <person name="Thines M."/>
            <person name="Win J."/>
            <person name="Zerillo M.M."/>
            <person name="Beakes G.W."/>
            <person name="Boore J.L."/>
            <person name="Busam D."/>
            <person name="Dumas B."/>
            <person name="Ferriera S."/>
            <person name="Fuerstenberg S.I."/>
            <person name="Gachon C.M."/>
            <person name="Gaulin E."/>
            <person name="Govers F."/>
            <person name="Grenville-Briggs L."/>
            <person name="Horner N."/>
            <person name="Hostetler J."/>
            <person name="Jiang R.H."/>
            <person name="Johnson J."/>
            <person name="Krajaejun T."/>
            <person name="Lin H."/>
            <person name="Meijer H.J."/>
            <person name="Moore B."/>
            <person name="Morris P."/>
            <person name="Phuntmart V."/>
            <person name="Puiu D."/>
            <person name="Shetty J."/>
            <person name="Stajich J.E."/>
            <person name="Tripathy S."/>
            <person name="Wawra S."/>
            <person name="van West P."/>
            <person name="Whitty B.R."/>
            <person name="Coutinho P.M."/>
            <person name="Henrissat B."/>
            <person name="Martin F."/>
            <person name="Thomas P.D."/>
            <person name="Tyler B.M."/>
            <person name="De Vries R.P."/>
            <person name="Kamoun S."/>
            <person name="Yandell M."/>
            <person name="Tisserat N."/>
            <person name="Buell C.R."/>
        </authorList>
    </citation>
    <scope>NUCLEOTIDE SEQUENCE</scope>
    <source>
        <strain evidence="6">DAOM:BR144</strain>
    </source>
</reference>
<dbReference type="Gene3D" id="1.10.510.10">
    <property type="entry name" value="Transferase(Phosphotransferase) domain 1"/>
    <property type="match status" value="1"/>
</dbReference>
<dbReference type="SUPFAM" id="SSF56112">
    <property type="entry name" value="Protein kinase-like (PK-like)"/>
    <property type="match status" value="1"/>
</dbReference>
<dbReference type="AlphaFoldDB" id="K3X2I7"/>